<organism evidence="1 2">
    <name type="scientific">Sorghum bicolor</name>
    <name type="common">Sorghum</name>
    <name type="synonym">Sorghum vulgare</name>
    <dbReference type="NCBI Taxonomy" id="4558"/>
    <lineage>
        <taxon>Eukaryota</taxon>
        <taxon>Viridiplantae</taxon>
        <taxon>Streptophyta</taxon>
        <taxon>Embryophyta</taxon>
        <taxon>Tracheophyta</taxon>
        <taxon>Spermatophyta</taxon>
        <taxon>Magnoliopsida</taxon>
        <taxon>Liliopsida</taxon>
        <taxon>Poales</taxon>
        <taxon>Poaceae</taxon>
        <taxon>PACMAD clade</taxon>
        <taxon>Panicoideae</taxon>
        <taxon>Andropogonodae</taxon>
        <taxon>Andropogoneae</taxon>
        <taxon>Sorghinae</taxon>
        <taxon>Sorghum</taxon>
    </lineage>
</organism>
<gene>
    <name evidence="1" type="ORF">SORBI_3006G192266</name>
</gene>
<dbReference type="Gramene" id="OQU82210">
    <property type="protein sequence ID" value="OQU82210"/>
    <property type="gene ID" value="SORBI_3006G192266"/>
</dbReference>
<dbReference type="InParanoid" id="A0A1Z5REN0"/>
<dbReference type="Proteomes" id="UP000000768">
    <property type="component" value="Chromosome 6"/>
</dbReference>
<reference evidence="1 2" key="1">
    <citation type="journal article" date="2009" name="Nature">
        <title>The Sorghum bicolor genome and the diversification of grasses.</title>
        <authorList>
            <person name="Paterson A.H."/>
            <person name="Bowers J.E."/>
            <person name="Bruggmann R."/>
            <person name="Dubchak I."/>
            <person name="Grimwood J."/>
            <person name="Gundlach H."/>
            <person name="Haberer G."/>
            <person name="Hellsten U."/>
            <person name="Mitros T."/>
            <person name="Poliakov A."/>
            <person name="Schmutz J."/>
            <person name="Spannagl M."/>
            <person name="Tang H."/>
            <person name="Wang X."/>
            <person name="Wicker T."/>
            <person name="Bharti A.K."/>
            <person name="Chapman J."/>
            <person name="Feltus F.A."/>
            <person name="Gowik U."/>
            <person name="Grigoriev I.V."/>
            <person name="Lyons E."/>
            <person name="Maher C.A."/>
            <person name="Martis M."/>
            <person name="Narechania A."/>
            <person name="Otillar R.P."/>
            <person name="Penning B.W."/>
            <person name="Salamov A.A."/>
            <person name="Wang Y."/>
            <person name="Zhang L."/>
            <person name="Carpita N.C."/>
            <person name="Freeling M."/>
            <person name="Gingle A.R."/>
            <person name="Hash C.T."/>
            <person name="Keller B."/>
            <person name="Klein P."/>
            <person name="Kresovich S."/>
            <person name="McCann M.C."/>
            <person name="Ming R."/>
            <person name="Peterson D.G."/>
            <person name="Mehboob-ur-Rahman"/>
            <person name="Ware D."/>
            <person name="Westhoff P."/>
            <person name="Mayer K.F."/>
            <person name="Messing J."/>
            <person name="Rokhsar D.S."/>
        </authorList>
    </citation>
    <scope>NUCLEOTIDE SEQUENCE [LARGE SCALE GENOMIC DNA]</scope>
    <source>
        <strain evidence="2">cv. BTx623</strain>
    </source>
</reference>
<keyword evidence="2" id="KW-1185">Reference proteome</keyword>
<name>A0A1Z5REN0_SORBI</name>
<reference evidence="2" key="2">
    <citation type="journal article" date="2018" name="Plant J.">
        <title>The Sorghum bicolor reference genome: improved assembly, gene annotations, a transcriptome atlas, and signatures of genome organization.</title>
        <authorList>
            <person name="McCormick R.F."/>
            <person name="Truong S.K."/>
            <person name="Sreedasyam A."/>
            <person name="Jenkins J."/>
            <person name="Shu S."/>
            <person name="Sims D."/>
            <person name="Kennedy M."/>
            <person name="Amirebrahimi M."/>
            <person name="Weers B.D."/>
            <person name="McKinley B."/>
            <person name="Mattison A."/>
            <person name="Morishige D.T."/>
            <person name="Grimwood J."/>
            <person name="Schmutz J."/>
            <person name="Mullet J.E."/>
        </authorList>
    </citation>
    <scope>NUCLEOTIDE SEQUENCE [LARGE SCALE GENOMIC DNA]</scope>
    <source>
        <strain evidence="2">cv. BTx623</strain>
    </source>
</reference>
<dbReference type="AlphaFoldDB" id="A0A1Z5REN0"/>
<dbReference type="EMBL" id="CM000765">
    <property type="protein sequence ID" value="OQU82210.1"/>
    <property type="molecule type" value="Genomic_DNA"/>
</dbReference>
<evidence type="ECO:0000313" key="1">
    <source>
        <dbReference type="EMBL" id="OQU82210.1"/>
    </source>
</evidence>
<proteinExistence type="predicted"/>
<evidence type="ECO:0000313" key="2">
    <source>
        <dbReference type="Proteomes" id="UP000000768"/>
    </source>
</evidence>
<accession>A0A1Z5REN0</accession>
<protein>
    <submittedName>
        <fullName evidence="1">Uncharacterized protein</fullName>
    </submittedName>
</protein>
<sequence>MAVAPAVGGPGTAWRRQCAVGGHGCPLPPPTPARAGAGLTSRRPLIKRANGAMAVGTRQNGKRAKAADTHEDWDNGRCHRSQPIFLLGQPPIDPEQIEKRFDKCFLNLYFKANLFWLANKRTYFFDGHLYQHSIPSSSILSLPHILINYLGVINQLCRNMPRWIGGSSH</sequence>